<evidence type="ECO:0000256" key="7">
    <source>
        <dbReference type="ARBA" id="ARBA00023180"/>
    </source>
</evidence>
<name>A0ABM3FT48_NEOLC</name>
<dbReference type="Pfam" id="PF01130">
    <property type="entry name" value="CD36"/>
    <property type="match status" value="1"/>
</dbReference>
<keyword evidence="4 8" id="KW-0812">Transmembrane</keyword>
<reference evidence="10 11" key="1">
    <citation type="submission" date="2025-05" db="UniProtKB">
        <authorList>
            <consortium name="RefSeq"/>
        </authorList>
    </citation>
    <scope>IDENTIFICATION</scope>
    <source>
        <tissue evidence="10 11">Thorax and Abdomen</tissue>
    </source>
</reference>
<evidence type="ECO:0000313" key="10">
    <source>
        <dbReference type="RefSeq" id="XP_046591179.1"/>
    </source>
</evidence>
<keyword evidence="7" id="KW-0325">Glycoprotein</keyword>
<accession>A0ABM3FT48</accession>
<comment type="similarity">
    <text evidence="2">Belongs to the CD36 family.</text>
</comment>
<evidence type="ECO:0000256" key="4">
    <source>
        <dbReference type="ARBA" id="ARBA00022692"/>
    </source>
</evidence>
<evidence type="ECO:0000313" key="9">
    <source>
        <dbReference type="Proteomes" id="UP000829291"/>
    </source>
</evidence>
<dbReference type="RefSeq" id="XP_046591180.1">
    <property type="nucleotide sequence ID" value="XM_046735224.1"/>
</dbReference>
<dbReference type="PANTHER" id="PTHR11923:SF93">
    <property type="entry name" value="GH07959P-RELATED"/>
    <property type="match status" value="1"/>
</dbReference>
<dbReference type="PANTHER" id="PTHR11923">
    <property type="entry name" value="SCAVENGER RECEPTOR CLASS B TYPE-1 SR-B1"/>
    <property type="match status" value="1"/>
</dbReference>
<dbReference type="InterPro" id="IPR002159">
    <property type="entry name" value="CD36_fam"/>
</dbReference>
<dbReference type="RefSeq" id="XP_046591179.1">
    <property type="nucleotide sequence ID" value="XM_046735223.1"/>
</dbReference>
<evidence type="ECO:0000256" key="3">
    <source>
        <dbReference type="ARBA" id="ARBA00022475"/>
    </source>
</evidence>
<feature type="transmembrane region" description="Helical" evidence="8">
    <location>
        <begin position="458"/>
        <end position="483"/>
    </location>
</feature>
<dbReference type="GeneID" id="107223140"/>
<dbReference type="RefSeq" id="XP_046591181.1">
    <property type="nucleotide sequence ID" value="XM_046735225.1"/>
</dbReference>
<evidence type="ECO:0000256" key="2">
    <source>
        <dbReference type="ARBA" id="ARBA00010532"/>
    </source>
</evidence>
<keyword evidence="9" id="KW-1185">Reference proteome</keyword>
<sequence length="548" mass="62237">MTPSRNRPLTLAIFGTLLLSLGALICFFWPVVFLRLLSKELSLSPTSTSFDVWTNSTTIPLHLEIYFFNWTNPEEIRTPGKKPSFVQLGPYTFLERREKVNVVFHPENDTVSFDLKRTWYFDVERSNGTLKDNVTQLNVVALSAVHRIRNWAFYWHTMFELMLIKIGHIHLTKTVDELLFTGYEDTLINMGKISKIVDLPPFDKFGWFYMRNESTMFDGHFNMATGQDSIMNIGILRNWNYRNTTSFYDAPCNAVEGSAGEFWPPDRNFDEITLFSADICRPLTYEYNGMMTYNGIEGKQYVIGDKTLSNSTKRRYTKRQANSQSQDPDVVNVGQCFCNGECTPSGLINVTACRYGAPAFVSLPHFHKADPILREQIAGMNPDDEKHGFHITLEPTTGILIDVAARLQVNILLQPSDSLSLFSGVPRTYFPMFWFNEHAGITEELAPPLRLLIQLSKFGHYTSIAILVLGSLIVLAAGVLHCLHKRGRVDVVMTMSNKPMSAGFTVPTGQKTELIYLDTTVATDDRDAQTRLNRQLYPKLVGDNLQDL</sequence>
<gene>
    <name evidence="10 11 12" type="primary">LOC107223140</name>
</gene>
<dbReference type="Proteomes" id="UP000829291">
    <property type="component" value="Chromosome 3"/>
</dbReference>
<evidence type="ECO:0000313" key="12">
    <source>
        <dbReference type="RefSeq" id="XP_046591181.1"/>
    </source>
</evidence>
<evidence type="ECO:0000256" key="8">
    <source>
        <dbReference type="SAM" id="Phobius"/>
    </source>
</evidence>
<keyword evidence="5 8" id="KW-1133">Transmembrane helix</keyword>
<evidence type="ECO:0000256" key="1">
    <source>
        <dbReference type="ARBA" id="ARBA00004236"/>
    </source>
</evidence>
<feature type="transmembrane region" description="Helical" evidence="8">
    <location>
        <begin position="12"/>
        <end position="37"/>
    </location>
</feature>
<evidence type="ECO:0000313" key="11">
    <source>
        <dbReference type="RefSeq" id="XP_046591180.1"/>
    </source>
</evidence>
<comment type="subcellular location">
    <subcellularLocation>
        <location evidence="1">Cell membrane</location>
    </subcellularLocation>
</comment>
<evidence type="ECO:0000256" key="6">
    <source>
        <dbReference type="ARBA" id="ARBA00023136"/>
    </source>
</evidence>
<protein>
    <submittedName>
        <fullName evidence="10 11">Protein croquemort isoform X1</fullName>
    </submittedName>
</protein>
<organism evidence="9 11">
    <name type="scientific">Neodiprion lecontei</name>
    <name type="common">Redheaded pine sawfly</name>
    <dbReference type="NCBI Taxonomy" id="441921"/>
    <lineage>
        <taxon>Eukaryota</taxon>
        <taxon>Metazoa</taxon>
        <taxon>Ecdysozoa</taxon>
        <taxon>Arthropoda</taxon>
        <taxon>Hexapoda</taxon>
        <taxon>Insecta</taxon>
        <taxon>Pterygota</taxon>
        <taxon>Neoptera</taxon>
        <taxon>Endopterygota</taxon>
        <taxon>Hymenoptera</taxon>
        <taxon>Tenthredinoidea</taxon>
        <taxon>Diprionidae</taxon>
        <taxon>Diprioninae</taxon>
        <taxon>Neodiprion</taxon>
    </lineage>
</organism>
<dbReference type="PRINTS" id="PR01609">
    <property type="entry name" value="CD36FAMILY"/>
</dbReference>
<keyword evidence="6 8" id="KW-0472">Membrane</keyword>
<proteinExistence type="inferred from homology"/>
<keyword evidence="3" id="KW-1003">Cell membrane</keyword>
<evidence type="ECO:0000256" key="5">
    <source>
        <dbReference type="ARBA" id="ARBA00022989"/>
    </source>
</evidence>